<evidence type="ECO:0000256" key="4">
    <source>
        <dbReference type="PROSITE-ProRule" id="PRU01077"/>
    </source>
</evidence>
<evidence type="ECO:0000313" key="10">
    <source>
        <dbReference type="Proteomes" id="UP000290572"/>
    </source>
</evidence>
<keyword evidence="1 3" id="KW-0728">SH3 domain</keyword>
<dbReference type="SUPFAM" id="SSF48350">
    <property type="entry name" value="GTPase activation domain, GAP"/>
    <property type="match status" value="1"/>
</dbReference>
<dbReference type="STRING" id="84645.A0A498L2R1"/>
<dbReference type="PROSITE" id="PS50002">
    <property type="entry name" value="SH3"/>
    <property type="match status" value="1"/>
</dbReference>
<gene>
    <name evidence="9" type="ORF">ROHU_034888</name>
</gene>
<keyword evidence="10" id="KW-1185">Reference proteome</keyword>
<dbReference type="SUPFAM" id="SSF50044">
    <property type="entry name" value="SH3-domain"/>
    <property type="match status" value="1"/>
</dbReference>
<dbReference type="InterPro" id="IPR031160">
    <property type="entry name" value="F_BAR_dom"/>
</dbReference>
<dbReference type="GO" id="GO:0007165">
    <property type="term" value="P:signal transduction"/>
    <property type="evidence" value="ECO:0007669"/>
    <property type="project" value="InterPro"/>
</dbReference>
<proteinExistence type="evidence at protein level"/>
<dbReference type="InterPro" id="IPR008936">
    <property type="entry name" value="Rho_GTPase_activation_prot"/>
</dbReference>
<dbReference type="SMART" id="SM00326">
    <property type="entry name" value="SH3"/>
    <property type="match status" value="1"/>
</dbReference>
<feature type="domain" description="Rho-GAP" evidence="7">
    <location>
        <begin position="296"/>
        <end position="504"/>
    </location>
</feature>
<dbReference type="InterPro" id="IPR000198">
    <property type="entry name" value="RhoGAP_dom"/>
</dbReference>
<dbReference type="InterPro" id="IPR036028">
    <property type="entry name" value="SH3-like_dom_sf"/>
</dbReference>
<accession>A0A498L2R1</accession>
<feature type="compositionally biased region" description="Basic and acidic residues" evidence="5">
    <location>
        <begin position="603"/>
        <end position="615"/>
    </location>
</feature>
<keyword evidence="2 4" id="KW-0175">Coiled coil</keyword>
<feature type="region of interest" description="Disordered" evidence="5">
    <location>
        <begin position="603"/>
        <end position="667"/>
    </location>
</feature>
<evidence type="ECO:0000259" key="7">
    <source>
        <dbReference type="PROSITE" id="PS50238"/>
    </source>
</evidence>
<dbReference type="InterPro" id="IPR051627">
    <property type="entry name" value="SLIT-ROBO_RhoGAP"/>
</dbReference>
<evidence type="ECO:0000259" key="6">
    <source>
        <dbReference type="PROSITE" id="PS50002"/>
    </source>
</evidence>
<dbReference type="SMART" id="SM00324">
    <property type="entry name" value="RhoGAP"/>
    <property type="match status" value="1"/>
</dbReference>
<organism evidence="9 10">
    <name type="scientific">Labeo rohita</name>
    <name type="common">Indian major carp</name>
    <name type="synonym">Cyprinus rohita</name>
    <dbReference type="NCBI Taxonomy" id="84645"/>
    <lineage>
        <taxon>Eukaryota</taxon>
        <taxon>Metazoa</taxon>
        <taxon>Chordata</taxon>
        <taxon>Craniata</taxon>
        <taxon>Vertebrata</taxon>
        <taxon>Euteleostomi</taxon>
        <taxon>Actinopterygii</taxon>
        <taxon>Neopterygii</taxon>
        <taxon>Teleostei</taxon>
        <taxon>Ostariophysi</taxon>
        <taxon>Cypriniformes</taxon>
        <taxon>Cyprinidae</taxon>
        <taxon>Labeoninae</taxon>
        <taxon>Labeonini</taxon>
        <taxon>Labeo</taxon>
    </lineage>
</organism>
<evidence type="ECO:0000256" key="1">
    <source>
        <dbReference type="ARBA" id="ARBA00022443"/>
    </source>
</evidence>
<feature type="region of interest" description="Disordered" evidence="5">
    <location>
        <begin position="689"/>
        <end position="738"/>
    </location>
</feature>
<dbReference type="PANTHER" id="PTHR14166">
    <property type="entry name" value="SLIT-ROBO RHO GTPASE ACTIVATING PROTEIN"/>
    <property type="match status" value="1"/>
</dbReference>
<sequence>MQKKRKEQLDLSVAQCWSVLLTQTRQESRDHSSLSELCCNTLTQRLSHCIEDTHRLAKRSKEVGLQMQDELLKVTTELQTALKTYHQYHIDSLAAEGKLKEATRLEEKQTGKSADLGLSQSGGQRRSSVKKMERLMEKRQGKVQETQLKCTKARNDYLLNLAAANASMNKYYLQDICTLIDCTDLGYHLSVSRVIRGYLSNRNRTVQNMKNGLQQLDTAVTGLNQGQDRDALLQAHNTAFCLPFRFQYQPHEGDQVCEVSAEGQVRYELETRFQQLQSRLASVTLETEEICKTLKTTLSNLLESVCDDDCNPAPDASATPSAESTAEAIDSDPSRMQPGRAVRVRKARPCSQYNHKLFSGDMLSFIQSSGQQIPLVVESCIRFINLHGLHHEGVFRVPGSQTEVNHIRDAFEREMENMTEKVAQIKTVVSSFARPIAIVMRYLFAFLHHVSQYSDENMMQPYNLAVCFGPSLLRGVEMGGDEVTLAPQINDLVKTMIIHHENIFPGPSELPGPVYEKCMTLEQEYCEPITEEGEGDAEHLPSEDEWEAVAMFDYVARSAAELSFKQGDHLLLHSKASADWWRGEIGGVKGLIPHKYISVVEGAERKERGKKEDSRGGSTGNLSDEQQLPEHSTRMRVNSDSASLPGRQRTGSGGSGIVGGNSGSGSPIRKILQEVSRQMNSVFKELLSRNPPMEALGSNAPPSSPPASVPTVPTAAARPPVKKGGFGLRLFKPQDQQD</sequence>
<feature type="region of interest" description="Disordered" evidence="5">
    <location>
        <begin position="106"/>
        <end position="129"/>
    </location>
</feature>
<evidence type="ECO:0000313" key="9">
    <source>
        <dbReference type="EMBL" id="RXN02712.1"/>
    </source>
</evidence>
<dbReference type="InterPro" id="IPR027267">
    <property type="entry name" value="AH/BAR_dom_sf"/>
</dbReference>
<evidence type="ECO:0000256" key="5">
    <source>
        <dbReference type="SAM" id="MobiDB-lite"/>
    </source>
</evidence>
<evidence type="ECO:0000256" key="3">
    <source>
        <dbReference type="PROSITE-ProRule" id="PRU00192"/>
    </source>
</evidence>
<feature type="compositionally biased region" description="Low complexity" evidence="5">
    <location>
        <begin position="313"/>
        <end position="328"/>
    </location>
</feature>
<keyword evidence="11" id="KW-1267">Proteomics identification</keyword>
<dbReference type="FunFam" id="1.20.1270.60:FF:000059">
    <property type="entry name" value="Rho GTPase activating protein 4b"/>
    <property type="match status" value="1"/>
</dbReference>
<feature type="compositionally biased region" description="Low complexity" evidence="5">
    <location>
        <begin position="116"/>
        <end position="126"/>
    </location>
</feature>
<feature type="compositionally biased region" description="Polar residues" evidence="5">
    <location>
        <begin position="620"/>
        <end position="642"/>
    </location>
</feature>
<dbReference type="AlphaFoldDB" id="A0A498L2R1"/>
<dbReference type="Gene3D" id="2.30.30.40">
    <property type="entry name" value="SH3 Domains"/>
    <property type="match status" value="1"/>
</dbReference>
<dbReference type="Pfam" id="PF00018">
    <property type="entry name" value="SH3_1"/>
    <property type="match status" value="1"/>
</dbReference>
<dbReference type="FunFam" id="2.30.30.40:FF:000136">
    <property type="entry name" value="Rho GTPase activating protein 4"/>
    <property type="match status" value="1"/>
</dbReference>
<protein>
    <submittedName>
        <fullName evidence="9">SLIT-ROBO Rho GTPase-activating 3-like isoform X1</fullName>
    </submittedName>
</protein>
<dbReference type="Pfam" id="PF00620">
    <property type="entry name" value="RhoGAP"/>
    <property type="match status" value="1"/>
</dbReference>
<reference evidence="9 10" key="1">
    <citation type="submission" date="2018-03" db="EMBL/GenBank/DDBJ databases">
        <title>Draft genome sequence of Rohu Carp (Labeo rohita).</title>
        <authorList>
            <person name="Das P."/>
            <person name="Kushwaha B."/>
            <person name="Joshi C.G."/>
            <person name="Kumar D."/>
            <person name="Nagpure N.S."/>
            <person name="Sahoo L."/>
            <person name="Das S.P."/>
            <person name="Bit A."/>
            <person name="Patnaik S."/>
            <person name="Meher P.K."/>
            <person name="Jayasankar P."/>
            <person name="Koringa P.G."/>
            <person name="Patel N.V."/>
            <person name="Hinsu A.T."/>
            <person name="Kumar R."/>
            <person name="Pandey M."/>
            <person name="Agarwal S."/>
            <person name="Srivastava S."/>
            <person name="Singh M."/>
            <person name="Iquebal M.A."/>
            <person name="Jaiswal S."/>
            <person name="Angadi U.B."/>
            <person name="Kumar N."/>
            <person name="Raza M."/>
            <person name="Shah T.M."/>
            <person name="Rai A."/>
            <person name="Jena J.K."/>
        </authorList>
    </citation>
    <scope>NUCLEOTIDE SEQUENCE [LARGE SCALE GENOMIC DNA]</scope>
    <source>
        <strain evidence="9">DASCIFA01</strain>
        <tissue evidence="9">Testis</tissue>
    </source>
</reference>
<feature type="domain" description="F-BAR" evidence="8">
    <location>
        <begin position="1"/>
        <end position="228"/>
    </location>
</feature>
<evidence type="ECO:0000259" key="8">
    <source>
        <dbReference type="PROSITE" id="PS51741"/>
    </source>
</evidence>
<name>A0A498L2R1_LABRO</name>
<dbReference type="InterPro" id="IPR001452">
    <property type="entry name" value="SH3_domain"/>
</dbReference>
<dbReference type="PROSITE" id="PS50238">
    <property type="entry name" value="RHOGAP"/>
    <property type="match status" value="1"/>
</dbReference>
<feature type="compositionally biased region" description="Gly residues" evidence="5">
    <location>
        <begin position="651"/>
        <end position="663"/>
    </location>
</feature>
<evidence type="ECO:0007829" key="11">
    <source>
        <dbReference type="PeptideAtlas" id="A0A498L2R1"/>
    </source>
</evidence>
<feature type="region of interest" description="Disordered" evidence="5">
    <location>
        <begin position="313"/>
        <end position="340"/>
    </location>
</feature>
<dbReference type="Gene3D" id="1.20.1270.60">
    <property type="entry name" value="Arfaptin homology (AH) domain/BAR domain"/>
    <property type="match status" value="1"/>
</dbReference>
<dbReference type="PROSITE" id="PS51741">
    <property type="entry name" value="F_BAR"/>
    <property type="match status" value="1"/>
</dbReference>
<feature type="compositionally biased region" description="Low complexity" evidence="5">
    <location>
        <begin position="709"/>
        <end position="719"/>
    </location>
</feature>
<dbReference type="PRINTS" id="PR00452">
    <property type="entry name" value="SH3DOMAIN"/>
</dbReference>
<dbReference type="SUPFAM" id="SSF103657">
    <property type="entry name" value="BAR/IMD domain-like"/>
    <property type="match status" value="1"/>
</dbReference>
<feature type="domain" description="SH3" evidence="6">
    <location>
        <begin position="543"/>
        <end position="602"/>
    </location>
</feature>
<evidence type="ECO:0000256" key="2">
    <source>
        <dbReference type="ARBA" id="ARBA00023054"/>
    </source>
</evidence>
<comment type="caution">
    <text evidence="9">The sequence shown here is derived from an EMBL/GenBank/DDBJ whole genome shotgun (WGS) entry which is preliminary data.</text>
</comment>
<dbReference type="EMBL" id="QBIY01013496">
    <property type="protein sequence ID" value="RXN02712.1"/>
    <property type="molecule type" value="Genomic_DNA"/>
</dbReference>
<dbReference type="Proteomes" id="UP000290572">
    <property type="component" value="Unassembled WGS sequence"/>
</dbReference>
<dbReference type="Gene3D" id="1.10.555.10">
    <property type="entry name" value="Rho GTPase activation protein"/>
    <property type="match status" value="2"/>
</dbReference>